<name>A0A165KMM0_9APHY</name>
<reference evidence="1 2" key="1">
    <citation type="journal article" date="2016" name="Mol. Biol. Evol.">
        <title>Comparative Genomics of Early-Diverging Mushroom-Forming Fungi Provides Insights into the Origins of Lignocellulose Decay Capabilities.</title>
        <authorList>
            <person name="Nagy L.G."/>
            <person name="Riley R."/>
            <person name="Tritt A."/>
            <person name="Adam C."/>
            <person name="Daum C."/>
            <person name="Floudas D."/>
            <person name="Sun H."/>
            <person name="Yadav J.S."/>
            <person name="Pangilinan J."/>
            <person name="Larsson K.H."/>
            <person name="Matsuura K."/>
            <person name="Barry K."/>
            <person name="Labutti K."/>
            <person name="Kuo R."/>
            <person name="Ohm R.A."/>
            <person name="Bhattacharya S.S."/>
            <person name="Shirouzu T."/>
            <person name="Yoshinaga Y."/>
            <person name="Martin F.M."/>
            <person name="Grigoriev I.V."/>
            <person name="Hibbett D.S."/>
        </authorList>
    </citation>
    <scope>NUCLEOTIDE SEQUENCE [LARGE SCALE GENOMIC DNA]</scope>
    <source>
        <strain evidence="1 2">L-15889</strain>
    </source>
</reference>
<dbReference type="EMBL" id="KV429195">
    <property type="protein sequence ID" value="KZT63333.1"/>
    <property type="molecule type" value="Genomic_DNA"/>
</dbReference>
<dbReference type="AlphaFoldDB" id="A0A165KMM0"/>
<accession>A0A165KMM0</accession>
<dbReference type="OrthoDB" id="2749683at2759"/>
<proteinExistence type="predicted"/>
<feature type="non-terminal residue" evidence="1">
    <location>
        <position position="1"/>
    </location>
</feature>
<feature type="non-terminal residue" evidence="1">
    <location>
        <position position="71"/>
    </location>
</feature>
<protein>
    <submittedName>
        <fullName evidence="1">Uncharacterized protein</fullName>
    </submittedName>
</protein>
<sequence>TPQRLICVPNIQHDCYGWECTATAHEHIRKEREDTSRTRIAVKHKDQMHFVINLYALHNQHHIRTAVPQHL</sequence>
<organism evidence="1 2">
    <name type="scientific">Daedalea quercina L-15889</name>
    <dbReference type="NCBI Taxonomy" id="1314783"/>
    <lineage>
        <taxon>Eukaryota</taxon>
        <taxon>Fungi</taxon>
        <taxon>Dikarya</taxon>
        <taxon>Basidiomycota</taxon>
        <taxon>Agaricomycotina</taxon>
        <taxon>Agaricomycetes</taxon>
        <taxon>Polyporales</taxon>
        <taxon>Fomitopsis</taxon>
    </lineage>
</organism>
<evidence type="ECO:0000313" key="2">
    <source>
        <dbReference type="Proteomes" id="UP000076727"/>
    </source>
</evidence>
<gene>
    <name evidence="1" type="ORF">DAEQUDRAFT_644264</name>
</gene>
<dbReference type="STRING" id="1314783.A0A165KMM0"/>
<keyword evidence="2" id="KW-1185">Reference proteome</keyword>
<dbReference type="Proteomes" id="UP000076727">
    <property type="component" value="Unassembled WGS sequence"/>
</dbReference>
<evidence type="ECO:0000313" key="1">
    <source>
        <dbReference type="EMBL" id="KZT63333.1"/>
    </source>
</evidence>